<protein>
    <submittedName>
        <fullName evidence="1">Unannotated protein</fullName>
    </submittedName>
</protein>
<dbReference type="EMBL" id="CAEZXB010000002">
    <property type="protein sequence ID" value="CAB4666655.1"/>
    <property type="molecule type" value="Genomic_DNA"/>
</dbReference>
<dbReference type="AlphaFoldDB" id="A0A6J6M1S2"/>
<reference evidence="1" key="1">
    <citation type="submission" date="2020-05" db="EMBL/GenBank/DDBJ databases">
        <authorList>
            <person name="Chiriac C."/>
            <person name="Salcher M."/>
            <person name="Ghai R."/>
            <person name="Kavagutti S V."/>
        </authorList>
    </citation>
    <scope>NUCLEOTIDE SEQUENCE</scope>
</reference>
<proteinExistence type="predicted"/>
<gene>
    <name evidence="1" type="ORF">UFOPK2342_00170</name>
</gene>
<evidence type="ECO:0000313" key="1">
    <source>
        <dbReference type="EMBL" id="CAB4666655.1"/>
    </source>
</evidence>
<name>A0A6J6M1S2_9ZZZZ</name>
<sequence>MSVQYVVALQGASVEEVVLETCFEMGWQLRDRASSYADGLRSATRFGVTYFLTDLLPPPIDVTEMNGLRIVSIAHQGDQRSLYAPPFHRNFVQISYSDHRQLRSGLLALQSKDGQGKCIGITSVLPNLGRTMTGLHLFAEMGGAGRAISFGALDPADIGAHRLLNVANNLSHIDGRPWEEQEVFPGAHLLKYGDGHAADLCDDLRGAFAFNLIDLGPSRPFHPNERRIRSRRYFEAIDAVDALLLLMEDSPKGVMQALDLLNLFQERVPTIDVHLCINRSTGKSANLDLLQSRGFSPLSMPEASKEIADVERGKGLVGERHRRSPYRDAILLICETLQRDFAEQTEIHSGDARTYRGLGRGSHKRSSRTL</sequence>
<organism evidence="1">
    <name type="scientific">freshwater metagenome</name>
    <dbReference type="NCBI Taxonomy" id="449393"/>
    <lineage>
        <taxon>unclassified sequences</taxon>
        <taxon>metagenomes</taxon>
        <taxon>ecological metagenomes</taxon>
    </lineage>
</organism>
<accession>A0A6J6M1S2</accession>